<dbReference type="Proteomes" id="UP000732858">
    <property type="component" value="Unassembled WGS sequence"/>
</dbReference>
<dbReference type="GO" id="GO:0003700">
    <property type="term" value="F:DNA-binding transcription factor activity"/>
    <property type="evidence" value="ECO:0007669"/>
    <property type="project" value="TreeGrafter"/>
</dbReference>
<dbReference type="PROSITE" id="PS50932">
    <property type="entry name" value="HTH_LACI_2"/>
    <property type="match status" value="1"/>
</dbReference>
<dbReference type="NCBIfam" id="TIGR02405">
    <property type="entry name" value="trehalos_R_Ecol"/>
    <property type="match status" value="1"/>
</dbReference>
<dbReference type="EMBL" id="JABUMC010000013">
    <property type="protein sequence ID" value="MBV6547011.1"/>
    <property type="molecule type" value="Genomic_DNA"/>
</dbReference>
<dbReference type="Gene3D" id="1.10.260.40">
    <property type="entry name" value="lambda repressor-like DNA-binding domains"/>
    <property type="match status" value="1"/>
</dbReference>
<protein>
    <submittedName>
        <fullName evidence="6">HTH-type transcriptional regulator TreR</fullName>
    </submittedName>
</protein>
<keyword evidence="1" id="KW-0805">Transcription regulation</keyword>
<dbReference type="GO" id="GO:0000976">
    <property type="term" value="F:transcription cis-regulatory region binding"/>
    <property type="evidence" value="ECO:0007669"/>
    <property type="project" value="TreeGrafter"/>
</dbReference>
<dbReference type="CDD" id="cd01392">
    <property type="entry name" value="HTH_LacI"/>
    <property type="match status" value="1"/>
</dbReference>
<dbReference type="GeneID" id="65549168"/>
<evidence type="ECO:0000313" key="6">
    <source>
        <dbReference type="EMBL" id="MBV6547011.1"/>
    </source>
</evidence>
<evidence type="ECO:0000313" key="8">
    <source>
        <dbReference type="Proteomes" id="UP001196379"/>
    </source>
</evidence>
<dbReference type="CDD" id="cd01542">
    <property type="entry name" value="PBP1_TreR-like"/>
    <property type="match status" value="1"/>
</dbReference>
<dbReference type="PROSITE" id="PS00356">
    <property type="entry name" value="HTH_LACI_1"/>
    <property type="match status" value="1"/>
</dbReference>
<evidence type="ECO:0000259" key="4">
    <source>
        <dbReference type="PROSITE" id="PS50932"/>
    </source>
</evidence>
<dbReference type="EMBL" id="JABULY010000001">
    <property type="protein sequence ID" value="MBV6531232.1"/>
    <property type="molecule type" value="Genomic_DNA"/>
</dbReference>
<organism evidence="6 7">
    <name type="scientific">Ursidibacter maritimus</name>
    <dbReference type="NCBI Taxonomy" id="1331689"/>
    <lineage>
        <taxon>Bacteria</taxon>
        <taxon>Pseudomonadati</taxon>
        <taxon>Pseudomonadota</taxon>
        <taxon>Gammaproteobacteria</taxon>
        <taxon>Pasteurellales</taxon>
        <taxon>Pasteurellaceae</taxon>
        <taxon>Ursidibacter</taxon>
    </lineage>
</organism>
<dbReference type="InterPro" id="IPR046335">
    <property type="entry name" value="LacI/GalR-like_sensor"/>
</dbReference>
<evidence type="ECO:0000313" key="5">
    <source>
        <dbReference type="EMBL" id="MBV6531232.1"/>
    </source>
</evidence>
<dbReference type="SUPFAM" id="SSF53822">
    <property type="entry name" value="Periplasmic binding protein-like I"/>
    <property type="match status" value="1"/>
</dbReference>
<comment type="caution">
    <text evidence="6">The sequence shown here is derived from an EMBL/GenBank/DDBJ whole genome shotgun (WGS) entry which is preliminary data.</text>
</comment>
<dbReference type="GO" id="GO:0045892">
    <property type="term" value="P:negative regulation of DNA-templated transcription"/>
    <property type="evidence" value="ECO:0007669"/>
    <property type="project" value="InterPro"/>
</dbReference>
<dbReference type="PRINTS" id="PR00036">
    <property type="entry name" value="HTHLACI"/>
</dbReference>
<evidence type="ECO:0000256" key="3">
    <source>
        <dbReference type="ARBA" id="ARBA00023163"/>
    </source>
</evidence>
<dbReference type="InterPro" id="IPR012771">
    <property type="entry name" value="Trehalos_R_gpbac"/>
</dbReference>
<reference evidence="6 8" key="1">
    <citation type="journal article" date="2021" name="Mol. Ecol.">
        <title>Polar bear-adapted Ursidibacter maritimus are remarkably conserved after generations in captivity.</title>
        <authorList>
            <person name="Espinosa-Gongora C."/>
            <person name="Hansen M.J."/>
            <person name="Bertelsen M.F."/>
            <person name="Bojesen A.M."/>
        </authorList>
    </citation>
    <scope>NUCLEOTIDE SEQUENCE</scope>
    <source>
        <strain evidence="6">Pb43105x</strain>
        <strain evidence="5 8">Pb43106</strain>
    </source>
</reference>
<sequence length="314" mass="35665">MAKLTINDIARLSGVGKSTVSRVLNNDPKVREETRQRVEQIIQQYGFQPSKSARAMRGVGSRTIGIIVTRLTSSAENQALSSILPLLYCAQCEPIIVESQFKPQLVQEHLDFFQKRGVDGIILFAFTELEEQTLLAWRHKMVVIAKDYPSLSSIYYHDHKAVTLLMDYLYQQGHRTIHYLGVKDNDRTTGYIRHQAYLEFCQKYQLVAHSIQGELGYDWAYHNAQAVISAQTSAIICATDTQAIGVVKFLQEKQYQHIQVCGVGNNPLLHFLFPSVISVDLGFSKIGNIVVEQLFAVLDGMPIKHIMVECEFWW</sequence>
<dbReference type="InterPro" id="IPR000843">
    <property type="entry name" value="HTH_LacI"/>
</dbReference>
<dbReference type="AlphaFoldDB" id="A0A949T448"/>
<keyword evidence="8" id="KW-1185">Reference proteome</keyword>
<keyword evidence="2" id="KW-0238">DNA-binding</keyword>
<name>A0A949T448_9PAST</name>
<dbReference type="OrthoDB" id="198888at2"/>
<dbReference type="InterPro" id="IPR010982">
    <property type="entry name" value="Lambda_DNA-bd_dom_sf"/>
</dbReference>
<accession>A0A949T448</accession>
<evidence type="ECO:0000256" key="2">
    <source>
        <dbReference type="ARBA" id="ARBA00023125"/>
    </source>
</evidence>
<dbReference type="Gene3D" id="3.40.50.2300">
    <property type="match status" value="2"/>
</dbReference>
<keyword evidence="3" id="KW-0804">Transcription</keyword>
<dbReference type="RefSeq" id="WP_157403284.1">
    <property type="nucleotide sequence ID" value="NZ_JABULY010000001.1"/>
</dbReference>
<evidence type="ECO:0000256" key="1">
    <source>
        <dbReference type="ARBA" id="ARBA00023015"/>
    </source>
</evidence>
<dbReference type="SMART" id="SM00354">
    <property type="entry name" value="HTH_LACI"/>
    <property type="match status" value="1"/>
</dbReference>
<dbReference type="InterPro" id="IPR028082">
    <property type="entry name" value="Peripla_BP_I"/>
</dbReference>
<dbReference type="PANTHER" id="PTHR30146:SF146">
    <property type="entry name" value="HTH-TYPE TRANSCRIPTIONAL REGULATOR TRER"/>
    <property type="match status" value="1"/>
</dbReference>
<dbReference type="Pfam" id="PF13377">
    <property type="entry name" value="Peripla_BP_3"/>
    <property type="match status" value="1"/>
</dbReference>
<dbReference type="PANTHER" id="PTHR30146">
    <property type="entry name" value="LACI-RELATED TRANSCRIPTIONAL REPRESSOR"/>
    <property type="match status" value="1"/>
</dbReference>
<evidence type="ECO:0000313" key="7">
    <source>
        <dbReference type="Proteomes" id="UP000732858"/>
    </source>
</evidence>
<gene>
    <name evidence="6" type="primary">treR</name>
    <name evidence="5" type="ORF">HT657_03570</name>
    <name evidence="6" type="ORF">HT672_06905</name>
</gene>
<proteinExistence type="predicted"/>
<dbReference type="Pfam" id="PF00356">
    <property type="entry name" value="LacI"/>
    <property type="match status" value="1"/>
</dbReference>
<dbReference type="SUPFAM" id="SSF47413">
    <property type="entry name" value="lambda repressor-like DNA-binding domains"/>
    <property type="match status" value="1"/>
</dbReference>
<feature type="domain" description="HTH lacI-type" evidence="4">
    <location>
        <begin position="4"/>
        <end position="58"/>
    </location>
</feature>
<dbReference type="GO" id="GO:0005991">
    <property type="term" value="P:trehalose metabolic process"/>
    <property type="evidence" value="ECO:0007669"/>
    <property type="project" value="InterPro"/>
</dbReference>
<dbReference type="Proteomes" id="UP001196379">
    <property type="component" value="Unassembled WGS sequence"/>
</dbReference>